<feature type="region of interest" description="Disordered" evidence="1">
    <location>
        <begin position="58"/>
        <end position="95"/>
    </location>
</feature>
<accession>A0A6A3DA51</accession>
<sequence>MVEACELVTGDVPTSPWPRRLSTDGLGGLHGGVVVVCEPWRDGEPCIVGVVLVASDVVDGEADGEPDGEPDGERDGEPDGERDGEPDGEGSVTVR</sequence>
<evidence type="ECO:0000313" key="4">
    <source>
        <dbReference type="Proteomes" id="UP000429523"/>
    </source>
</evidence>
<gene>
    <name evidence="3" type="ORF">PF002_g33397</name>
    <name evidence="2" type="ORF">PF009_g33200</name>
</gene>
<dbReference type="EMBL" id="QXGF01010212">
    <property type="protein sequence ID" value="KAE8916477.1"/>
    <property type="molecule type" value="Genomic_DNA"/>
</dbReference>
<evidence type="ECO:0000313" key="5">
    <source>
        <dbReference type="Proteomes" id="UP000440367"/>
    </source>
</evidence>
<dbReference type="Proteomes" id="UP000429523">
    <property type="component" value="Unassembled WGS sequence"/>
</dbReference>
<feature type="compositionally biased region" description="Basic and acidic residues" evidence="1">
    <location>
        <begin position="71"/>
        <end position="85"/>
    </location>
</feature>
<dbReference type="AlphaFoldDB" id="A0A6A3DA51"/>
<evidence type="ECO:0000256" key="1">
    <source>
        <dbReference type="SAM" id="MobiDB-lite"/>
    </source>
</evidence>
<name>A0A6A3DA51_9STRA</name>
<evidence type="ECO:0000313" key="3">
    <source>
        <dbReference type="EMBL" id="KAE9157309.1"/>
    </source>
</evidence>
<protein>
    <submittedName>
        <fullName evidence="2">Uncharacterized protein</fullName>
    </submittedName>
</protein>
<dbReference type="Proteomes" id="UP000440367">
    <property type="component" value="Unassembled WGS sequence"/>
</dbReference>
<dbReference type="EMBL" id="QXGD01010060">
    <property type="protein sequence ID" value="KAE9157309.1"/>
    <property type="molecule type" value="Genomic_DNA"/>
</dbReference>
<evidence type="ECO:0000313" key="2">
    <source>
        <dbReference type="EMBL" id="KAE8916477.1"/>
    </source>
</evidence>
<proteinExistence type="predicted"/>
<reference evidence="4 5" key="1">
    <citation type="submission" date="2018-08" db="EMBL/GenBank/DDBJ databases">
        <title>Genomic investigation of the strawberry pathogen Phytophthora fragariae indicates pathogenicity is determined by transcriptional variation in three key races.</title>
        <authorList>
            <person name="Adams T.M."/>
            <person name="Armitage A.D."/>
            <person name="Sobczyk M.K."/>
            <person name="Bates H.J."/>
            <person name="Dunwell J.M."/>
            <person name="Nellist C.F."/>
            <person name="Harrison R.J."/>
        </authorList>
    </citation>
    <scope>NUCLEOTIDE SEQUENCE [LARGE SCALE GENOMIC DNA]</scope>
    <source>
        <strain evidence="3 5">BC-1</strain>
        <strain evidence="2 4">NOV-9</strain>
    </source>
</reference>
<comment type="caution">
    <text evidence="2">The sequence shown here is derived from an EMBL/GenBank/DDBJ whole genome shotgun (WGS) entry which is preliminary data.</text>
</comment>
<organism evidence="2 4">
    <name type="scientific">Phytophthora fragariae</name>
    <dbReference type="NCBI Taxonomy" id="53985"/>
    <lineage>
        <taxon>Eukaryota</taxon>
        <taxon>Sar</taxon>
        <taxon>Stramenopiles</taxon>
        <taxon>Oomycota</taxon>
        <taxon>Peronosporomycetes</taxon>
        <taxon>Peronosporales</taxon>
        <taxon>Peronosporaceae</taxon>
        <taxon>Phytophthora</taxon>
    </lineage>
</organism>
<feature type="compositionally biased region" description="Acidic residues" evidence="1">
    <location>
        <begin position="58"/>
        <end position="70"/>
    </location>
</feature>